<proteinExistence type="predicted"/>
<gene>
    <name evidence="2" type="ORF">SYK_33600</name>
</gene>
<evidence type="ECO:0000313" key="2">
    <source>
        <dbReference type="EMBL" id="BDQ39000.1"/>
    </source>
</evidence>
<feature type="domain" description="PilZ" evidence="1">
    <location>
        <begin position="30"/>
        <end position="109"/>
    </location>
</feature>
<name>A0ABM8B5H1_9BACT</name>
<dbReference type="Gene3D" id="2.40.10.220">
    <property type="entry name" value="predicted glycosyltransferase like domains"/>
    <property type="match status" value="1"/>
</dbReference>
<keyword evidence="3" id="KW-1185">Reference proteome</keyword>
<evidence type="ECO:0000313" key="3">
    <source>
        <dbReference type="Proteomes" id="UP001317742"/>
    </source>
</evidence>
<sequence>MFKNPFKVSVKQSSGKRIAYRAKISGLHVKVVGRPSVYSASDLSPTGLGLSGSTGMREGDVFVLSLYLKGKRVATDLHAKVVRAKQMFTGLVFVNPDRRQMDALHALVLEEQKEQAEERKKIRYRFD</sequence>
<dbReference type="Pfam" id="PF07238">
    <property type="entry name" value="PilZ"/>
    <property type="match status" value="1"/>
</dbReference>
<dbReference type="Proteomes" id="UP001317742">
    <property type="component" value="Chromosome"/>
</dbReference>
<accession>A0ABM8B5H1</accession>
<dbReference type="EMBL" id="AP026709">
    <property type="protein sequence ID" value="BDQ39000.1"/>
    <property type="molecule type" value="Genomic_DNA"/>
</dbReference>
<evidence type="ECO:0000259" key="1">
    <source>
        <dbReference type="Pfam" id="PF07238"/>
    </source>
</evidence>
<protein>
    <recommendedName>
        <fullName evidence="1">PilZ domain-containing protein</fullName>
    </recommendedName>
</protein>
<dbReference type="InterPro" id="IPR009875">
    <property type="entry name" value="PilZ_domain"/>
</dbReference>
<reference evidence="2 3" key="1">
    <citation type="submission" date="2022-08" db="EMBL/GenBank/DDBJ databases">
        <title>Genome Sequence of the sulphate-reducing bacterium, Pseudodesulfovibrio sp. SYK.</title>
        <authorList>
            <person name="Kondo R."/>
            <person name="Kataoka T."/>
        </authorList>
    </citation>
    <scope>NUCLEOTIDE SEQUENCE [LARGE SCALE GENOMIC DNA]</scope>
    <source>
        <strain evidence="2 3">SYK</strain>
    </source>
</reference>
<organism evidence="2 3">
    <name type="scientific">Pseudodesulfovibrio nedwellii</name>
    <dbReference type="NCBI Taxonomy" id="2973072"/>
    <lineage>
        <taxon>Bacteria</taxon>
        <taxon>Pseudomonadati</taxon>
        <taxon>Thermodesulfobacteriota</taxon>
        <taxon>Desulfovibrionia</taxon>
        <taxon>Desulfovibrionales</taxon>
        <taxon>Desulfovibrionaceae</taxon>
    </lineage>
</organism>
<dbReference type="RefSeq" id="WP_281761482.1">
    <property type="nucleotide sequence ID" value="NZ_AP026709.1"/>
</dbReference>